<feature type="compositionally biased region" description="Polar residues" evidence="1">
    <location>
        <begin position="284"/>
        <end position="293"/>
    </location>
</feature>
<feature type="compositionally biased region" description="Basic and acidic residues" evidence="1">
    <location>
        <begin position="205"/>
        <end position="231"/>
    </location>
</feature>
<dbReference type="Proteomes" id="UP001445076">
    <property type="component" value="Unassembled WGS sequence"/>
</dbReference>
<feature type="region of interest" description="Disordered" evidence="1">
    <location>
        <begin position="194"/>
        <end position="293"/>
    </location>
</feature>
<sequence>VHRLQQLILATRKATAATTAKVATYSTYREYVERSVSTFGTEAATVEGVCGRFRDVLTLRLQLLLMVNHALQQLHQARRQLLIFVQSEKEREGQALLQLYRERSAGWISSRSLGEMEAHLTALQTSSTHTHTHLTRVRLALVNMYSVARAYQRSLPPLGPRAATATVLKRLHNFLLDAMTVTAAAHTAIQPASLRPSAASLNHPTKRENIPARATQKDSVKKESPANKSGKENANNKPTTVEVESKSESVSRKGSDKITNVHKLARMESSKALKKDSMTDPSILKSTSESDAV</sequence>
<comment type="caution">
    <text evidence="2">The sequence shown here is derived from an EMBL/GenBank/DDBJ whole genome shotgun (WGS) entry which is preliminary data.</text>
</comment>
<proteinExistence type="predicted"/>
<feature type="non-terminal residue" evidence="2">
    <location>
        <position position="1"/>
    </location>
</feature>
<keyword evidence="3" id="KW-1185">Reference proteome</keyword>
<feature type="compositionally biased region" description="Basic and acidic residues" evidence="1">
    <location>
        <begin position="243"/>
        <end position="256"/>
    </location>
</feature>
<protein>
    <submittedName>
        <fullName evidence="2">Uncharacterized protein</fullName>
    </submittedName>
</protein>
<gene>
    <name evidence="2" type="ORF">OTU49_008693</name>
</gene>
<evidence type="ECO:0000313" key="2">
    <source>
        <dbReference type="EMBL" id="KAK8729229.1"/>
    </source>
</evidence>
<accession>A0AAW0WP40</accession>
<dbReference type="AlphaFoldDB" id="A0AAW0WP40"/>
<reference evidence="2 3" key="1">
    <citation type="journal article" date="2024" name="BMC Genomics">
        <title>Genome assembly of redclaw crayfish (Cherax quadricarinatus) provides insights into its immune adaptation and hypoxia tolerance.</title>
        <authorList>
            <person name="Liu Z."/>
            <person name="Zheng J."/>
            <person name="Li H."/>
            <person name="Fang K."/>
            <person name="Wang S."/>
            <person name="He J."/>
            <person name="Zhou D."/>
            <person name="Weng S."/>
            <person name="Chi M."/>
            <person name="Gu Z."/>
            <person name="He J."/>
            <person name="Li F."/>
            <person name="Wang M."/>
        </authorList>
    </citation>
    <scope>NUCLEOTIDE SEQUENCE [LARGE SCALE GENOMIC DNA]</scope>
    <source>
        <strain evidence="2">ZL_2023a</strain>
    </source>
</reference>
<evidence type="ECO:0000256" key="1">
    <source>
        <dbReference type="SAM" id="MobiDB-lite"/>
    </source>
</evidence>
<feature type="compositionally biased region" description="Basic and acidic residues" evidence="1">
    <location>
        <begin position="265"/>
        <end position="278"/>
    </location>
</feature>
<evidence type="ECO:0000313" key="3">
    <source>
        <dbReference type="Proteomes" id="UP001445076"/>
    </source>
</evidence>
<name>A0AAW0WP40_CHEQU</name>
<dbReference type="EMBL" id="JARKIK010000068">
    <property type="protein sequence ID" value="KAK8729229.1"/>
    <property type="molecule type" value="Genomic_DNA"/>
</dbReference>
<organism evidence="2 3">
    <name type="scientific">Cherax quadricarinatus</name>
    <name type="common">Australian red claw crayfish</name>
    <dbReference type="NCBI Taxonomy" id="27406"/>
    <lineage>
        <taxon>Eukaryota</taxon>
        <taxon>Metazoa</taxon>
        <taxon>Ecdysozoa</taxon>
        <taxon>Arthropoda</taxon>
        <taxon>Crustacea</taxon>
        <taxon>Multicrustacea</taxon>
        <taxon>Malacostraca</taxon>
        <taxon>Eumalacostraca</taxon>
        <taxon>Eucarida</taxon>
        <taxon>Decapoda</taxon>
        <taxon>Pleocyemata</taxon>
        <taxon>Astacidea</taxon>
        <taxon>Parastacoidea</taxon>
        <taxon>Parastacidae</taxon>
        <taxon>Cherax</taxon>
    </lineage>
</organism>